<keyword evidence="1" id="KW-0472">Membrane</keyword>
<feature type="transmembrane region" description="Helical" evidence="1">
    <location>
        <begin position="17"/>
        <end position="37"/>
    </location>
</feature>
<protein>
    <submittedName>
        <fullName evidence="2">Uncharacterized protein LOC105436051</fullName>
    </submittedName>
</protein>
<proteinExistence type="predicted"/>
<dbReference type="AlphaFoldDB" id="A0A2P2L757"/>
<accession>A0A2P2L757</accession>
<reference evidence="2" key="1">
    <citation type="submission" date="2018-02" db="EMBL/GenBank/DDBJ databases">
        <title>Rhizophora mucronata_Transcriptome.</title>
        <authorList>
            <person name="Meera S.P."/>
            <person name="Sreeshan A."/>
            <person name="Augustine A."/>
        </authorList>
    </citation>
    <scope>NUCLEOTIDE SEQUENCE</scope>
    <source>
        <tissue evidence="2">Leaf</tissue>
    </source>
</reference>
<organism evidence="2">
    <name type="scientific">Rhizophora mucronata</name>
    <name type="common">Asiatic mangrove</name>
    <dbReference type="NCBI Taxonomy" id="61149"/>
    <lineage>
        <taxon>Eukaryota</taxon>
        <taxon>Viridiplantae</taxon>
        <taxon>Streptophyta</taxon>
        <taxon>Embryophyta</taxon>
        <taxon>Tracheophyta</taxon>
        <taxon>Spermatophyta</taxon>
        <taxon>Magnoliopsida</taxon>
        <taxon>eudicotyledons</taxon>
        <taxon>Gunneridae</taxon>
        <taxon>Pentapetalae</taxon>
        <taxon>rosids</taxon>
        <taxon>fabids</taxon>
        <taxon>Malpighiales</taxon>
        <taxon>Rhizophoraceae</taxon>
        <taxon>Rhizophora</taxon>
    </lineage>
</organism>
<sequence>MEIVRLARCVLADLIDFLLLFFFRNLMHAFITWIMVLSKGQLRIDPIPVQHFIYGRYLNGFCDLEILKERAIY</sequence>
<keyword evidence="1" id="KW-0812">Transmembrane</keyword>
<evidence type="ECO:0000256" key="1">
    <source>
        <dbReference type="SAM" id="Phobius"/>
    </source>
</evidence>
<keyword evidence="1" id="KW-1133">Transmembrane helix</keyword>
<name>A0A2P2L757_RHIMU</name>
<dbReference type="EMBL" id="GGEC01033329">
    <property type="protein sequence ID" value="MBX13813.1"/>
    <property type="molecule type" value="Transcribed_RNA"/>
</dbReference>
<evidence type="ECO:0000313" key="2">
    <source>
        <dbReference type="EMBL" id="MBX13813.1"/>
    </source>
</evidence>